<dbReference type="PROSITE" id="PS50105">
    <property type="entry name" value="SAM_DOMAIN"/>
    <property type="match status" value="1"/>
</dbReference>
<keyword evidence="9" id="KW-0963">Cytoplasm</keyword>
<evidence type="ECO:0000256" key="2">
    <source>
        <dbReference type="ARBA" id="ARBA00004245"/>
    </source>
</evidence>
<evidence type="ECO:0000256" key="4">
    <source>
        <dbReference type="ARBA" id="ARBA00004486"/>
    </source>
</evidence>
<dbReference type="InterPro" id="IPR013761">
    <property type="entry name" value="SAM/pointed_sf"/>
</dbReference>
<sequence>MAMSCSSVPAAGAAGNMALPWYHRDLSRAAAEELLAKAGRDGSFLVRDSESVTGAYALCVLFQKHVHTYRILPDEEDYLAVQTSQGVQVRRFKTLGDLIALYLQPNQGMVCTLLYPVEREKEKDIMEDRDYSDGEDEKPPLPPRSASASFSGGSGLSLVPTSGDISPSESSTNGLTTVSHEYLKGSYALDLEAVKSGATSLPHLNKTLVGSCKRLHGEVDKVLSGLEILSKIFDQQSSPMVTKILQQAANQSGEQELESLVCKLSVLKDFLSSIEKKALKALQDMSNSAQSAPVPQSSRKTKNIPVQTFEVKLDMLDLTKIVKSQKYTLSVDVDGGKLVVMKKVKEAQEDWNTFAHDKIRQLIKSQRVPSKLGIVFEKEKDKTQRKDFIFVSARKREAFCQLLQLMKNKHSNQDEPDMISVFIGTWNMGSVPPQKNITSWMGSKGLGKTLDEMAVTIPHDIYVFGTQENSVGDKEWVDFLRVVLKECTEVDYRPVAMQSLWNIKIVVLVRLEHENRISHISTSSVKTGIANTLGNKGAVGISFMFNGTSFGFVNCHLTSGNEKTASRKEFEPLLKVDQLNLEKEKNKIFLRFSEEEITFPPTYRYERGSRDTYVWHKHKPTGVRTNVPSWCDRILWKSYPETHIICNSYGCTDDIMTSDHSPVFASFEVGVTSQFVSKKGLLKPSEQAYIEFESIEAIVKTASRTKFFIEFYSGCLEEYKKSSENDSQSIDNVNFLKVQWSSRQLPTLRPILSEIEYLQDQHLLLTVKSMDGYESYGECVIALKSMIGSTAQQFLTYLSHRGEETGNIRGSMKVRVPAERLGTRERLYEWISIDKDETGAVKGKPPSMSRPNHEYTKSTSRKPPPAEAPAPTLGKLFEEPEKGAAHATGRPPAALPATTKEDPALARCKMEAQAEGDGLGLKNSFNNPAYYVLEGVPHQLLPPDGQASAPSAAPKNKVQITVPAQRRPFQHSARSEEASSDEDGGTLNLPPPDFPPPPLPKAADFEMLDNPFYMTSSELHSKPSEEADQRKVRVGVTFSDPPETKYHPKTQGRPPIPTPQSSYMVETHTAHQDDRSCSVLQMARTLSEVDYSGSKAESQSRSAHLMSGKSKMELSPRSMDFSRPLVFPPHCIRESIQEDLAEEAAYQGGRNSLQGSSVGEWLRAIGLERYEEGLIHNGWDDLEFLSDIVEEDLEEAGVMDAAHKKTILDNLQLRK</sequence>
<dbReference type="OrthoDB" id="7862313at2759"/>
<dbReference type="GO" id="GO:0030027">
    <property type="term" value="C:lamellipodium"/>
    <property type="evidence" value="ECO:0007669"/>
    <property type="project" value="UniProtKB-SubCell"/>
</dbReference>
<dbReference type="Pfam" id="PF22669">
    <property type="entry name" value="Exo_endo_phos2"/>
    <property type="match status" value="1"/>
</dbReference>
<organism evidence="23 24">
    <name type="scientific">Eleutherodactylus coqui</name>
    <name type="common">Puerto Rican coqui</name>
    <dbReference type="NCBI Taxonomy" id="57060"/>
    <lineage>
        <taxon>Eukaryota</taxon>
        <taxon>Metazoa</taxon>
        <taxon>Chordata</taxon>
        <taxon>Craniata</taxon>
        <taxon>Vertebrata</taxon>
        <taxon>Euteleostomi</taxon>
        <taxon>Amphibia</taxon>
        <taxon>Batrachia</taxon>
        <taxon>Anura</taxon>
        <taxon>Neobatrachia</taxon>
        <taxon>Hyloidea</taxon>
        <taxon>Eleutherodactylidae</taxon>
        <taxon>Eleutherodactylinae</taxon>
        <taxon>Eleutherodactylus</taxon>
        <taxon>Eleutherodactylus</taxon>
    </lineage>
</organism>
<evidence type="ECO:0000256" key="17">
    <source>
        <dbReference type="ARBA" id="ARBA00023273"/>
    </source>
</evidence>
<name>A0A8J6EEK4_ELECQ</name>
<feature type="compositionally biased region" description="Pro residues" evidence="20">
    <location>
        <begin position="989"/>
        <end position="999"/>
    </location>
</feature>
<dbReference type="Pfam" id="PF24150">
    <property type="entry name" value="C2_SHIP1-2_first"/>
    <property type="match status" value="1"/>
</dbReference>
<evidence type="ECO:0000256" key="11">
    <source>
        <dbReference type="ARBA" id="ARBA00022801"/>
    </source>
</evidence>
<dbReference type="GO" id="GO:0030175">
    <property type="term" value="C:filopodium"/>
    <property type="evidence" value="ECO:0007669"/>
    <property type="project" value="UniProtKB-SubCell"/>
</dbReference>
<feature type="region of interest" description="Disordered" evidence="20">
    <location>
        <begin position="941"/>
        <end position="999"/>
    </location>
</feature>
<dbReference type="GO" id="GO:0016607">
    <property type="term" value="C:nuclear speck"/>
    <property type="evidence" value="ECO:0007669"/>
    <property type="project" value="UniProtKB-SubCell"/>
</dbReference>
<keyword evidence="14" id="KW-0472">Membrane</keyword>
<evidence type="ECO:0000256" key="15">
    <source>
        <dbReference type="ARBA" id="ARBA00023212"/>
    </source>
</evidence>
<comment type="similarity">
    <text evidence="7">Belongs to the inositol 1,4,5-trisphosphate 5-phosphatase family.</text>
</comment>
<dbReference type="Gene3D" id="3.60.10.10">
    <property type="entry name" value="Endonuclease/exonuclease/phosphatase"/>
    <property type="match status" value="2"/>
</dbReference>
<evidence type="ECO:0000256" key="20">
    <source>
        <dbReference type="SAM" id="MobiDB-lite"/>
    </source>
</evidence>
<comment type="subcellular location">
    <subcellularLocation>
        <location evidence="4">Cell projection</location>
        <location evidence="4">Filopodium</location>
    </subcellularLocation>
    <subcellularLocation>
        <location evidence="5">Cell projection</location>
        <location evidence="5">Lamellipodium</location>
    </subcellularLocation>
    <subcellularLocation>
        <location evidence="2">Cytoplasm</location>
        <location evidence="2">Cytoskeleton</location>
    </subcellularLocation>
    <subcellularLocation>
        <location evidence="6">Cytoplasm</location>
        <location evidence="6">Cytosol</location>
    </subcellularLocation>
    <subcellularLocation>
        <location evidence="1">Membrane</location>
        <topology evidence="1">Peripheral membrane protein</topology>
    </subcellularLocation>
    <subcellularLocation>
        <location evidence="3">Nucleus speckle</location>
    </subcellularLocation>
</comment>
<keyword evidence="24" id="KW-1185">Reference proteome</keyword>
<dbReference type="Pfam" id="PF24147">
    <property type="entry name" value="C2_SHIP1-2_2nd"/>
    <property type="match status" value="1"/>
</dbReference>
<dbReference type="SMART" id="SM00252">
    <property type="entry name" value="SH2"/>
    <property type="match status" value="1"/>
</dbReference>
<dbReference type="GO" id="GO:0004445">
    <property type="term" value="F:inositol-polyphosphate 5-phosphatase activity"/>
    <property type="evidence" value="ECO:0007669"/>
    <property type="project" value="TreeGrafter"/>
</dbReference>
<reference evidence="23" key="1">
    <citation type="thesis" date="2020" institute="ProQuest LLC" country="789 East Eisenhower Parkway, Ann Arbor, MI, USA">
        <title>Comparative Genomics and Chromosome Evolution.</title>
        <authorList>
            <person name="Mudd A.B."/>
        </authorList>
    </citation>
    <scope>NUCLEOTIDE SEQUENCE</scope>
    <source>
        <strain evidence="23">HN-11 Male</strain>
        <tissue evidence="23">Kidney and liver</tissue>
    </source>
</reference>
<keyword evidence="13 19" id="KW-0727">SH2 domain</keyword>
<dbReference type="InterPro" id="IPR057510">
    <property type="entry name" value="C2_SHIP1-2_first"/>
</dbReference>
<feature type="region of interest" description="Disordered" evidence="20">
    <location>
        <begin position="1091"/>
        <end position="1115"/>
    </location>
</feature>
<feature type="region of interest" description="Disordered" evidence="20">
    <location>
        <begin position="839"/>
        <end position="873"/>
    </location>
</feature>
<dbReference type="CDD" id="cd10343">
    <property type="entry name" value="SH2_SHIP"/>
    <property type="match status" value="1"/>
</dbReference>
<dbReference type="PANTHER" id="PTHR46051:SF2">
    <property type="entry name" value="PHOSPHATIDYLINOSITOL 3,4,5-TRISPHOSPHATE 5-PHOSPHATASE 2"/>
    <property type="match status" value="1"/>
</dbReference>
<keyword evidence="11" id="KW-0378">Hydrolase</keyword>
<evidence type="ECO:0000256" key="1">
    <source>
        <dbReference type="ARBA" id="ARBA00004170"/>
    </source>
</evidence>
<dbReference type="GO" id="GO:0034485">
    <property type="term" value="F:phosphatidylinositol-3,4,5-trisphosphate 5-phosphatase activity"/>
    <property type="evidence" value="ECO:0007669"/>
    <property type="project" value="UniProtKB-EC"/>
</dbReference>
<gene>
    <name evidence="23" type="ORF">GDO78_014513</name>
</gene>
<dbReference type="Pfam" id="PF00017">
    <property type="entry name" value="SH2"/>
    <property type="match status" value="1"/>
</dbReference>
<dbReference type="EMBL" id="WNTK01001254">
    <property type="protein sequence ID" value="KAG9467666.1"/>
    <property type="molecule type" value="Genomic_DNA"/>
</dbReference>
<dbReference type="Gene3D" id="1.10.150.50">
    <property type="entry name" value="Transcription Factor, Ets-1"/>
    <property type="match status" value="1"/>
</dbReference>
<dbReference type="InterPro" id="IPR000980">
    <property type="entry name" value="SH2"/>
</dbReference>
<dbReference type="GO" id="GO:0016020">
    <property type="term" value="C:membrane"/>
    <property type="evidence" value="ECO:0007669"/>
    <property type="project" value="UniProtKB-SubCell"/>
</dbReference>
<feature type="domain" description="SAM" evidence="22">
    <location>
        <begin position="1153"/>
        <end position="1215"/>
    </location>
</feature>
<evidence type="ECO:0000256" key="12">
    <source>
        <dbReference type="ARBA" id="ARBA00022859"/>
    </source>
</evidence>
<dbReference type="AlphaFoldDB" id="A0A8J6EEK4"/>
<keyword evidence="17" id="KW-0966">Cell projection</keyword>
<dbReference type="InterPro" id="IPR036691">
    <property type="entry name" value="Endo/exonu/phosph_ase_sf"/>
</dbReference>
<dbReference type="InterPro" id="IPR001660">
    <property type="entry name" value="SAM"/>
</dbReference>
<evidence type="ECO:0000313" key="24">
    <source>
        <dbReference type="Proteomes" id="UP000770717"/>
    </source>
</evidence>
<dbReference type="GO" id="GO:0005856">
    <property type="term" value="C:cytoskeleton"/>
    <property type="evidence" value="ECO:0007669"/>
    <property type="project" value="UniProtKB-SubCell"/>
</dbReference>
<dbReference type="InterPro" id="IPR000300">
    <property type="entry name" value="IPPc"/>
</dbReference>
<evidence type="ECO:0000256" key="13">
    <source>
        <dbReference type="ARBA" id="ARBA00022999"/>
    </source>
</evidence>
<keyword evidence="16" id="KW-0539">Nucleus</keyword>
<evidence type="ECO:0000259" key="22">
    <source>
        <dbReference type="PROSITE" id="PS50105"/>
    </source>
</evidence>
<evidence type="ECO:0000313" key="23">
    <source>
        <dbReference type="EMBL" id="KAG9467666.1"/>
    </source>
</evidence>
<dbReference type="InterPro" id="IPR036860">
    <property type="entry name" value="SH2_dom_sf"/>
</dbReference>
<dbReference type="GO" id="GO:0005829">
    <property type="term" value="C:cytosol"/>
    <property type="evidence" value="ECO:0007669"/>
    <property type="project" value="UniProtKB-SubCell"/>
</dbReference>
<dbReference type="PANTHER" id="PTHR46051">
    <property type="entry name" value="SH2 DOMAIN-CONTAINING PROTEIN"/>
    <property type="match status" value="1"/>
</dbReference>
<evidence type="ECO:0000256" key="8">
    <source>
        <dbReference type="ARBA" id="ARBA00012981"/>
    </source>
</evidence>
<evidence type="ECO:0000256" key="6">
    <source>
        <dbReference type="ARBA" id="ARBA00004514"/>
    </source>
</evidence>
<feature type="domain" description="SH2" evidence="21">
    <location>
        <begin position="21"/>
        <end position="117"/>
    </location>
</feature>
<dbReference type="GO" id="GO:0002376">
    <property type="term" value="P:immune system process"/>
    <property type="evidence" value="ECO:0007669"/>
    <property type="project" value="UniProtKB-KW"/>
</dbReference>
<evidence type="ECO:0000256" key="9">
    <source>
        <dbReference type="ARBA" id="ARBA00022490"/>
    </source>
</evidence>
<dbReference type="PRINTS" id="PR00401">
    <property type="entry name" value="SH2DOMAIN"/>
</dbReference>
<dbReference type="EC" id="3.1.3.86" evidence="8"/>
<evidence type="ECO:0000256" key="3">
    <source>
        <dbReference type="ARBA" id="ARBA00004324"/>
    </source>
</evidence>
<dbReference type="SMART" id="SM00128">
    <property type="entry name" value="IPPc"/>
    <property type="match status" value="1"/>
</dbReference>
<proteinExistence type="inferred from homology"/>
<evidence type="ECO:0000256" key="10">
    <source>
        <dbReference type="ARBA" id="ARBA00022553"/>
    </source>
</evidence>
<dbReference type="PROSITE" id="PS50001">
    <property type="entry name" value="SH2"/>
    <property type="match status" value="1"/>
</dbReference>
<evidence type="ECO:0000256" key="14">
    <source>
        <dbReference type="ARBA" id="ARBA00023136"/>
    </source>
</evidence>
<dbReference type="FunFam" id="3.30.505.10:FF:000035">
    <property type="entry name" value="phosphatidylinositol 3,4,5-trisphosphate 5-phosphatase 1"/>
    <property type="match status" value="1"/>
</dbReference>
<dbReference type="GO" id="GO:0043569">
    <property type="term" value="P:negative regulation of insulin-like growth factor receptor signaling pathway"/>
    <property type="evidence" value="ECO:0007669"/>
    <property type="project" value="TreeGrafter"/>
</dbReference>
<dbReference type="SUPFAM" id="SSF56219">
    <property type="entry name" value="DNase I-like"/>
    <property type="match status" value="1"/>
</dbReference>
<comment type="catalytic activity">
    <reaction evidence="18">
        <text>a 1,2-diacyl-sn-glycero-3-phospho-(1D-myo-inositol-3,4,5-trisphosphate) + H2O = a 1,2-diacyl-sn-glycero-3-phospho-(1D-myo-inositol-3,4-bisphosphate) + phosphate</text>
        <dbReference type="Rhea" id="RHEA:25528"/>
        <dbReference type="ChEBI" id="CHEBI:15377"/>
        <dbReference type="ChEBI" id="CHEBI:43474"/>
        <dbReference type="ChEBI" id="CHEBI:57658"/>
        <dbReference type="ChEBI" id="CHEBI:57836"/>
        <dbReference type="EC" id="3.1.3.86"/>
    </reaction>
    <physiologicalReaction direction="left-to-right" evidence="18">
        <dbReference type="Rhea" id="RHEA:25529"/>
    </physiologicalReaction>
</comment>
<keyword evidence="15" id="KW-0206">Cytoskeleton</keyword>
<evidence type="ECO:0000256" key="7">
    <source>
        <dbReference type="ARBA" id="ARBA00008734"/>
    </source>
</evidence>
<dbReference type="GO" id="GO:0046856">
    <property type="term" value="P:phosphatidylinositol dephosphorylation"/>
    <property type="evidence" value="ECO:0007669"/>
    <property type="project" value="InterPro"/>
</dbReference>
<keyword evidence="12" id="KW-0391">Immunity</keyword>
<evidence type="ECO:0000256" key="5">
    <source>
        <dbReference type="ARBA" id="ARBA00004510"/>
    </source>
</evidence>
<dbReference type="SMART" id="SM00454">
    <property type="entry name" value="SAM"/>
    <property type="match status" value="1"/>
</dbReference>
<evidence type="ECO:0000259" key="21">
    <source>
        <dbReference type="PROSITE" id="PS50001"/>
    </source>
</evidence>
<dbReference type="SUPFAM" id="SSF55550">
    <property type="entry name" value="SH2 domain"/>
    <property type="match status" value="1"/>
</dbReference>
<dbReference type="Pfam" id="PF00536">
    <property type="entry name" value="SAM_1"/>
    <property type="match status" value="1"/>
</dbReference>
<accession>A0A8J6EEK4</accession>
<dbReference type="GO" id="GO:0050776">
    <property type="term" value="P:regulation of immune response"/>
    <property type="evidence" value="ECO:0007669"/>
    <property type="project" value="TreeGrafter"/>
</dbReference>
<evidence type="ECO:0000256" key="18">
    <source>
        <dbReference type="ARBA" id="ARBA00023377"/>
    </source>
</evidence>
<protein>
    <recommendedName>
        <fullName evidence="8">phosphatidylinositol-3,4,5-trisphosphate 5-phosphatase</fullName>
        <ecNumber evidence="8">3.1.3.86</ecNumber>
    </recommendedName>
</protein>
<dbReference type="SUPFAM" id="SSF47769">
    <property type="entry name" value="SAM/Pointed domain"/>
    <property type="match status" value="1"/>
</dbReference>
<evidence type="ECO:0000256" key="19">
    <source>
        <dbReference type="PROSITE-ProRule" id="PRU00191"/>
    </source>
</evidence>
<dbReference type="Gene3D" id="3.30.505.10">
    <property type="entry name" value="SH2 domain"/>
    <property type="match status" value="1"/>
</dbReference>
<feature type="region of interest" description="Disordered" evidence="20">
    <location>
        <begin position="127"/>
        <end position="153"/>
    </location>
</feature>
<evidence type="ECO:0000256" key="16">
    <source>
        <dbReference type="ARBA" id="ARBA00023242"/>
    </source>
</evidence>
<dbReference type="InterPro" id="IPR057509">
    <property type="entry name" value="C2_SHIP1-2_2nd"/>
</dbReference>
<comment type="caution">
    <text evidence="23">The sequence shown here is derived from an EMBL/GenBank/DDBJ whole genome shotgun (WGS) entry which is preliminary data.</text>
</comment>
<keyword evidence="10" id="KW-0597">Phosphoprotein</keyword>
<dbReference type="Proteomes" id="UP000770717">
    <property type="component" value="Unassembled WGS sequence"/>
</dbReference>